<evidence type="ECO:0000313" key="1">
    <source>
        <dbReference type="EMBL" id="SCB53073.1"/>
    </source>
</evidence>
<dbReference type="EMBL" id="FMAE01000048">
    <property type="protein sequence ID" value="SCB53073.1"/>
    <property type="molecule type" value="Genomic_DNA"/>
</dbReference>
<dbReference type="AlphaFoldDB" id="A0A1C3XLE0"/>
<name>A0A1C3XLE0_9BRAD</name>
<gene>
    <name evidence="1" type="ORF">GA0061099_10487</name>
</gene>
<evidence type="ECO:0000313" key="2">
    <source>
        <dbReference type="Proteomes" id="UP000183174"/>
    </source>
</evidence>
<reference evidence="1 2" key="1">
    <citation type="submission" date="2016-08" db="EMBL/GenBank/DDBJ databases">
        <authorList>
            <person name="Seilhamer J.J."/>
        </authorList>
    </citation>
    <scope>NUCLEOTIDE SEQUENCE [LARGE SCALE GENOMIC DNA]</scope>
    <source>
        <strain evidence="1 2">CCBAU 10071</strain>
    </source>
</reference>
<accession>A0A1C3XLE0</accession>
<proteinExistence type="predicted"/>
<organism evidence="1 2">
    <name type="scientific">Bradyrhizobium yuanmingense</name>
    <dbReference type="NCBI Taxonomy" id="108015"/>
    <lineage>
        <taxon>Bacteria</taxon>
        <taxon>Pseudomonadati</taxon>
        <taxon>Pseudomonadota</taxon>
        <taxon>Alphaproteobacteria</taxon>
        <taxon>Hyphomicrobiales</taxon>
        <taxon>Nitrobacteraceae</taxon>
        <taxon>Bradyrhizobium</taxon>
    </lineage>
</organism>
<sequence length="54" mass="6256">MRMAPSRRAYRLMGTLSRLLATARKLNPNRNKAMARRAMLRHSFGNGDLHDKFV</sequence>
<protein>
    <submittedName>
        <fullName evidence="1">Uncharacterized protein</fullName>
    </submittedName>
</protein>
<dbReference type="Proteomes" id="UP000183174">
    <property type="component" value="Unassembled WGS sequence"/>
</dbReference>